<evidence type="ECO:0000256" key="1">
    <source>
        <dbReference type="SAM" id="Phobius"/>
    </source>
</evidence>
<gene>
    <name evidence="2" type="ORF">HG542_16110</name>
</gene>
<feature type="transmembrane region" description="Helical" evidence="1">
    <location>
        <begin position="69"/>
        <end position="88"/>
    </location>
</feature>
<name>A0A7Y7E887_STRMO</name>
<feature type="transmembrane region" description="Helical" evidence="1">
    <location>
        <begin position="179"/>
        <end position="196"/>
    </location>
</feature>
<feature type="transmembrane region" description="Helical" evidence="1">
    <location>
        <begin position="100"/>
        <end position="119"/>
    </location>
</feature>
<feature type="transmembrane region" description="Helical" evidence="1">
    <location>
        <begin position="43"/>
        <end position="62"/>
    </location>
</feature>
<organism evidence="2 3">
    <name type="scientific">Streptomyces morookaense</name>
    <name type="common">Streptoverticillium morookaense</name>
    <dbReference type="NCBI Taxonomy" id="1970"/>
    <lineage>
        <taxon>Bacteria</taxon>
        <taxon>Bacillati</taxon>
        <taxon>Actinomycetota</taxon>
        <taxon>Actinomycetes</taxon>
        <taxon>Kitasatosporales</taxon>
        <taxon>Streptomycetaceae</taxon>
        <taxon>Streptomyces</taxon>
    </lineage>
</organism>
<dbReference type="AlphaFoldDB" id="A0A7Y7E887"/>
<evidence type="ECO:0000313" key="2">
    <source>
        <dbReference type="EMBL" id="NVK79184.1"/>
    </source>
</evidence>
<comment type="caution">
    <text evidence="2">The sequence shown here is derived from an EMBL/GenBank/DDBJ whole genome shotgun (WGS) entry which is preliminary data.</text>
</comment>
<evidence type="ECO:0000313" key="3">
    <source>
        <dbReference type="Proteomes" id="UP000587462"/>
    </source>
</evidence>
<dbReference type="Proteomes" id="UP000587462">
    <property type="component" value="Unassembled WGS sequence"/>
</dbReference>
<keyword evidence="1" id="KW-0472">Membrane</keyword>
<keyword evidence="3" id="KW-1185">Reference proteome</keyword>
<protein>
    <recommendedName>
        <fullName evidence="4">Intracellular septation protein A</fullName>
    </recommendedName>
</protein>
<dbReference type="EMBL" id="JABBXF010000033">
    <property type="protein sequence ID" value="NVK79184.1"/>
    <property type="molecule type" value="Genomic_DNA"/>
</dbReference>
<dbReference type="RefSeq" id="WP_171081994.1">
    <property type="nucleotide sequence ID" value="NZ_BNBU01000004.1"/>
</dbReference>
<accession>A0A7Y7E887</accession>
<feature type="transmembrane region" description="Helical" evidence="1">
    <location>
        <begin position="152"/>
        <end position="173"/>
    </location>
</feature>
<keyword evidence="1" id="KW-0812">Transmembrane</keyword>
<dbReference type="NCBIfam" id="NF041646">
    <property type="entry name" value="VC0807_fam"/>
    <property type="match status" value="1"/>
</dbReference>
<reference evidence="2 3" key="1">
    <citation type="submission" date="2020-04" db="EMBL/GenBank/DDBJ databases">
        <title>Draft Genome Sequence of Streptomyces morookaense DSM 40503, an 8-azaguanine-producing strain.</title>
        <authorList>
            <person name="Qi J."/>
            <person name="Gao J.-M."/>
        </authorList>
    </citation>
    <scope>NUCLEOTIDE SEQUENCE [LARGE SCALE GENOMIC DNA]</scope>
    <source>
        <strain evidence="2 3">DSM 40503</strain>
    </source>
</reference>
<keyword evidence="1" id="KW-1133">Transmembrane helix</keyword>
<sequence>MVETKTGTKTAGTKTTPVPALLLDVCVPLAGYYGLRAAGAGQWWALALSGTAPLLHTVWTLVRTRRIDSIGLFVLVTMALSAVMPLLTGSPRLLLARESWSTAAFGLWIVGSLLGRRPFLLDVTLKFLRGAAARRWEESWANDPRFRRRLRLVTVLWGGAFLLDAAARVVMAYTLPVDVVPVAGAVLLVVLLIVVRQGSVRVLRHRGTR</sequence>
<proteinExistence type="predicted"/>
<evidence type="ECO:0008006" key="4">
    <source>
        <dbReference type="Google" id="ProtNLM"/>
    </source>
</evidence>